<dbReference type="InterPro" id="IPR002182">
    <property type="entry name" value="NB-ARC"/>
</dbReference>
<dbReference type="Gene3D" id="3.30.420.10">
    <property type="entry name" value="Ribonuclease H-like superfamily/Ribonuclease H"/>
    <property type="match status" value="1"/>
</dbReference>
<dbReference type="Pfam" id="PF00931">
    <property type="entry name" value="NB-ARC"/>
    <property type="match status" value="1"/>
</dbReference>
<dbReference type="SUPFAM" id="SSF52540">
    <property type="entry name" value="P-loop containing nucleoside triphosphate hydrolases"/>
    <property type="match status" value="1"/>
</dbReference>
<evidence type="ECO:0000256" key="1">
    <source>
        <dbReference type="SAM" id="MobiDB-lite"/>
    </source>
</evidence>
<evidence type="ECO:0000313" key="3">
    <source>
        <dbReference type="EMBL" id="UYV75712.1"/>
    </source>
</evidence>
<reference evidence="3 4" key="1">
    <citation type="submission" date="2022-01" db="EMBL/GenBank/DDBJ databases">
        <title>A chromosomal length assembly of Cordylochernes scorpioides.</title>
        <authorList>
            <person name="Zeh D."/>
            <person name="Zeh J."/>
        </authorList>
    </citation>
    <scope>NUCLEOTIDE SEQUENCE [LARGE SCALE GENOMIC DNA]</scope>
    <source>
        <strain evidence="3">IN4F17</strain>
        <tissue evidence="3">Whole Body</tissue>
    </source>
</reference>
<proteinExistence type="predicted"/>
<feature type="domain" description="NB-ARC" evidence="2">
    <location>
        <begin position="204"/>
        <end position="375"/>
    </location>
</feature>
<dbReference type="SUPFAM" id="SSF47986">
    <property type="entry name" value="DEATH domain"/>
    <property type="match status" value="1"/>
</dbReference>
<dbReference type="InterPro" id="IPR036397">
    <property type="entry name" value="RNaseH_sf"/>
</dbReference>
<sequence length="563" mass="63593">MAGRAHWPPATRGFPVRAHAPGSHSHAGSRREQSLARRESTGARMRREGTRTPAADGSSRLLAGSQRAPTTLGSKYTSSDVCLQKMEESEENILAKETHCLQDINPKYILKALVDHGTLTEQEQYEILDYENLPQQRNELFALLKKKDAWFSSLIHVLEMDDSYPWIAKVLKSHEDNKNQVETLLKKGGVPFKPNHLVLRKTLLDQIKLALKSICQTDSRRGWVVLHGMPGIGKSILAAEALNDPELTLAYFQDGVWWLSVGKSATEGALFNKLQNLYERITKSQSENLPIQGLTLDDLSNNLKFCMAQAGLKRSLLVVDDIINESFVKYFDIGCPVLVTTTVSSLFENVSGKKEIVKIEDAFSREQGKELLASYCKTSVSELPLEADLIIKYCRGFPMELAMVGSYLARFAGKPSLNERWKCCVENYEKPGRRRNTSGDHQNLERAIELCISQLSSEIEQYFNDFVIFTEDTSIPSKITDYLKSWENVQRICNIEEFGWELVSHPPCSPDVAFSDFHLFHELKKNLGGTQFQDDDELEEAVLGFLRGQTAEFFDSGFHKWVS</sequence>
<gene>
    <name evidence="3" type="ORF">LAZ67_13001073</name>
</gene>
<dbReference type="CDD" id="cd01671">
    <property type="entry name" value="CARD"/>
    <property type="match status" value="1"/>
</dbReference>
<dbReference type="Proteomes" id="UP001235939">
    <property type="component" value="Chromosome 13"/>
</dbReference>
<protein>
    <submittedName>
        <fullName evidence="3">APAF1</fullName>
    </submittedName>
</protein>
<dbReference type="InterPro" id="IPR011029">
    <property type="entry name" value="DEATH-like_dom_sf"/>
</dbReference>
<evidence type="ECO:0000259" key="2">
    <source>
        <dbReference type="Pfam" id="PF00931"/>
    </source>
</evidence>
<dbReference type="PRINTS" id="PR00364">
    <property type="entry name" value="DISEASERSIST"/>
</dbReference>
<dbReference type="PANTHER" id="PTHR22845">
    <property type="entry name" value="APOPTOTIC PROTEASE-ACTIVATING FACTOR 1"/>
    <property type="match status" value="1"/>
</dbReference>
<dbReference type="InterPro" id="IPR042197">
    <property type="entry name" value="Apaf_helical"/>
</dbReference>
<name>A0ABY6L5F3_9ARAC</name>
<dbReference type="Gene3D" id="1.10.8.430">
    <property type="entry name" value="Helical domain of apoptotic protease-activating factors"/>
    <property type="match status" value="1"/>
</dbReference>
<organism evidence="3 4">
    <name type="scientific">Cordylochernes scorpioides</name>
    <dbReference type="NCBI Taxonomy" id="51811"/>
    <lineage>
        <taxon>Eukaryota</taxon>
        <taxon>Metazoa</taxon>
        <taxon>Ecdysozoa</taxon>
        <taxon>Arthropoda</taxon>
        <taxon>Chelicerata</taxon>
        <taxon>Arachnida</taxon>
        <taxon>Pseudoscorpiones</taxon>
        <taxon>Cheliferoidea</taxon>
        <taxon>Chernetidae</taxon>
        <taxon>Cordylochernes</taxon>
    </lineage>
</organism>
<feature type="compositionally biased region" description="Basic and acidic residues" evidence="1">
    <location>
        <begin position="29"/>
        <end position="50"/>
    </location>
</feature>
<dbReference type="PANTHER" id="PTHR22845:SF5">
    <property type="entry name" value="APOPTOTIC PROTEASE-ACTIVATING FACTOR 1"/>
    <property type="match status" value="1"/>
</dbReference>
<dbReference type="EMBL" id="CP092875">
    <property type="protein sequence ID" value="UYV75712.1"/>
    <property type="molecule type" value="Genomic_DNA"/>
</dbReference>
<dbReference type="InterPro" id="IPR027417">
    <property type="entry name" value="P-loop_NTPase"/>
</dbReference>
<dbReference type="Gene3D" id="1.10.533.10">
    <property type="entry name" value="Death Domain, Fas"/>
    <property type="match status" value="1"/>
</dbReference>
<accession>A0ABY6L5F3</accession>
<keyword evidence="4" id="KW-1185">Reference proteome</keyword>
<evidence type="ECO:0000313" key="4">
    <source>
        <dbReference type="Proteomes" id="UP001235939"/>
    </source>
</evidence>
<dbReference type="Gene3D" id="3.40.50.300">
    <property type="entry name" value="P-loop containing nucleotide triphosphate hydrolases"/>
    <property type="match status" value="1"/>
</dbReference>
<feature type="region of interest" description="Disordered" evidence="1">
    <location>
        <begin position="1"/>
        <end position="74"/>
    </location>
</feature>